<dbReference type="GO" id="GO:0046872">
    <property type="term" value="F:metal ion binding"/>
    <property type="evidence" value="ECO:0007669"/>
    <property type="project" value="UniProtKB-KW"/>
</dbReference>
<feature type="domain" description="4Fe4S-binding SPASM" evidence="6">
    <location>
        <begin position="240"/>
        <end position="300"/>
    </location>
</feature>
<dbReference type="GO" id="GO:0003824">
    <property type="term" value="F:catalytic activity"/>
    <property type="evidence" value="ECO:0007669"/>
    <property type="project" value="InterPro"/>
</dbReference>
<evidence type="ECO:0000259" key="6">
    <source>
        <dbReference type="Pfam" id="PF13186"/>
    </source>
</evidence>
<dbReference type="CDD" id="cd21109">
    <property type="entry name" value="SPASM"/>
    <property type="match status" value="1"/>
</dbReference>
<dbReference type="SFLD" id="SFLDS00029">
    <property type="entry name" value="Radical_SAM"/>
    <property type="match status" value="1"/>
</dbReference>
<dbReference type="PANTHER" id="PTHR11228:SF34">
    <property type="entry name" value="TUNGSTEN-CONTAINING ALDEHYDE FERREDOXIN OXIDOREDUCTASE COFACTOR MODIFYING PROTEIN"/>
    <property type="match status" value="1"/>
</dbReference>
<dbReference type="SUPFAM" id="SSF102114">
    <property type="entry name" value="Radical SAM enzymes"/>
    <property type="match status" value="1"/>
</dbReference>
<evidence type="ECO:0000259" key="5">
    <source>
        <dbReference type="Pfam" id="PF04055"/>
    </source>
</evidence>
<dbReference type="CDD" id="cd01335">
    <property type="entry name" value="Radical_SAM"/>
    <property type="match status" value="1"/>
</dbReference>
<protein>
    <submittedName>
        <fullName evidence="7">Radical SAM protein</fullName>
    </submittedName>
</protein>
<evidence type="ECO:0000313" key="7">
    <source>
        <dbReference type="EMBL" id="MDI6453548.1"/>
    </source>
</evidence>
<sequence length="304" mass="35697">MEQLRELIIELSQNCNLDCIMCGFGKTHNSPNKFLNFDDFVTLYNKLGKSTEKIRLNGRGESTIHPDFKKIVKYIGFNNKMSLFTNGNYLDREINELFINFDIELYFSMDSPYPEKLEQIRRGASFDRLDHNIKSMTLKKTRPFIIFTLQECNVNDIIPIAQYAIFNRCNLIYNVLRRDEGIELFQNIVLSNKLNIMKYFDEVDRLFLGTNLNVYIPDQVSGIDIRTSKNNLTCGSLELCPNINKELCVLYNGDVTPCNMFNPYVYGNIRVNDIDFILNGEQKKWFDKNHKKYYYCKNCQCLVR</sequence>
<dbReference type="InterPro" id="IPR007197">
    <property type="entry name" value="rSAM"/>
</dbReference>
<dbReference type="EMBL" id="JASCXW010000033">
    <property type="protein sequence ID" value="MDI6453548.1"/>
    <property type="molecule type" value="Genomic_DNA"/>
</dbReference>
<proteinExistence type="predicted"/>
<feature type="domain" description="Radical SAM core" evidence="5">
    <location>
        <begin position="9"/>
        <end position="135"/>
    </location>
</feature>
<organism evidence="7 8">
    <name type="scientific">Peloplasma aerotolerans</name>
    <dbReference type="NCBI Taxonomy" id="3044389"/>
    <lineage>
        <taxon>Bacteria</taxon>
        <taxon>Bacillati</taxon>
        <taxon>Mycoplasmatota</taxon>
        <taxon>Mollicutes</taxon>
        <taxon>Acholeplasmatales</taxon>
        <taxon>Acholeplasmataceae</taxon>
        <taxon>Peloplasma</taxon>
    </lineage>
</organism>
<dbReference type="InterPro" id="IPR058240">
    <property type="entry name" value="rSAM_sf"/>
</dbReference>
<evidence type="ECO:0000256" key="4">
    <source>
        <dbReference type="ARBA" id="ARBA00023014"/>
    </source>
</evidence>
<evidence type="ECO:0000256" key="3">
    <source>
        <dbReference type="ARBA" id="ARBA00023004"/>
    </source>
</evidence>
<keyword evidence="4" id="KW-0411">Iron-sulfur</keyword>
<accession>A0AAW6U6E3</accession>
<evidence type="ECO:0000256" key="2">
    <source>
        <dbReference type="ARBA" id="ARBA00022723"/>
    </source>
</evidence>
<evidence type="ECO:0000313" key="8">
    <source>
        <dbReference type="Proteomes" id="UP001431532"/>
    </source>
</evidence>
<dbReference type="Proteomes" id="UP001431532">
    <property type="component" value="Unassembled WGS sequence"/>
</dbReference>
<dbReference type="InterPro" id="IPR023885">
    <property type="entry name" value="4Fe4S-binding_SPASM_dom"/>
</dbReference>
<dbReference type="Gene3D" id="3.20.20.70">
    <property type="entry name" value="Aldolase class I"/>
    <property type="match status" value="1"/>
</dbReference>
<gene>
    <name evidence="7" type="ORF">QJ521_08210</name>
</gene>
<reference evidence="7" key="1">
    <citation type="submission" date="2023-05" db="EMBL/GenBank/DDBJ databases">
        <title>Mariniplasma microaerophilum sp. nov., a novel anaerobic mollicute isolated from terrestrial mud volcano, Taman Peninsula, Russia.</title>
        <authorList>
            <person name="Khomyakova M.A."/>
            <person name="Merkel A.Y."/>
            <person name="Slobodkin A.I."/>
        </authorList>
    </citation>
    <scope>NUCLEOTIDE SEQUENCE</scope>
    <source>
        <strain evidence="7">M4Ah</strain>
    </source>
</reference>
<dbReference type="Pfam" id="PF13186">
    <property type="entry name" value="SPASM"/>
    <property type="match status" value="1"/>
</dbReference>
<keyword evidence="2" id="KW-0479">Metal-binding</keyword>
<keyword evidence="1" id="KW-0949">S-adenosyl-L-methionine</keyword>
<dbReference type="InterPro" id="IPR050377">
    <property type="entry name" value="Radical_SAM_PqqE_MftC-like"/>
</dbReference>
<dbReference type="AlphaFoldDB" id="A0AAW6U6E3"/>
<dbReference type="InterPro" id="IPR013785">
    <property type="entry name" value="Aldolase_TIM"/>
</dbReference>
<keyword evidence="8" id="KW-1185">Reference proteome</keyword>
<name>A0AAW6U6E3_9MOLU</name>
<dbReference type="PANTHER" id="PTHR11228">
    <property type="entry name" value="RADICAL SAM DOMAIN PROTEIN"/>
    <property type="match status" value="1"/>
</dbReference>
<dbReference type="GO" id="GO:0051536">
    <property type="term" value="F:iron-sulfur cluster binding"/>
    <property type="evidence" value="ECO:0007669"/>
    <property type="project" value="UniProtKB-KW"/>
</dbReference>
<evidence type="ECO:0000256" key="1">
    <source>
        <dbReference type="ARBA" id="ARBA00022691"/>
    </source>
</evidence>
<dbReference type="SFLD" id="SFLDG01067">
    <property type="entry name" value="SPASM/twitch_domain_containing"/>
    <property type="match status" value="1"/>
</dbReference>
<dbReference type="RefSeq" id="WP_282839981.1">
    <property type="nucleotide sequence ID" value="NZ_JASCXW010000033.1"/>
</dbReference>
<comment type="caution">
    <text evidence="7">The sequence shown here is derived from an EMBL/GenBank/DDBJ whole genome shotgun (WGS) entry which is preliminary data.</text>
</comment>
<dbReference type="Pfam" id="PF04055">
    <property type="entry name" value="Radical_SAM"/>
    <property type="match status" value="1"/>
</dbReference>
<keyword evidence="3" id="KW-0408">Iron</keyword>